<feature type="compositionally biased region" description="Polar residues" evidence="2">
    <location>
        <begin position="2180"/>
        <end position="2192"/>
    </location>
</feature>
<feature type="region of interest" description="Disordered" evidence="2">
    <location>
        <begin position="600"/>
        <end position="619"/>
    </location>
</feature>
<gene>
    <name evidence="4" type="ORF">KFL_004950010</name>
</gene>
<dbReference type="InterPro" id="IPR000008">
    <property type="entry name" value="C2_dom"/>
</dbReference>
<feature type="domain" description="C2" evidence="3">
    <location>
        <begin position="3695"/>
        <end position="3808"/>
    </location>
</feature>
<dbReference type="SUPFAM" id="SSF49562">
    <property type="entry name" value="C2 domain (Calcium/lipid-binding domain, CaLB)"/>
    <property type="match status" value="2"/>
</dbReference>
<dbReference type="GO" id="GO:0006623">
    <property type="term" value="P:protein targeting to vacuole"/>
    <property type="evidence" value="ECO:0000318"/>
    <property type="project" value="GO_Central"/>
</dbReference>
<evidence type="ECO:0000313" key="4">
    <source>
        <dbReference type="EMBL" id="GAQ89183.1"/>
    </source>
</evidence>
<feature type="compositionally biased region" description="Basic and acidic residues" evidence="2">
    <location>
        <begin position="3126"/>
        <end position="3142"/>
    </location>
</feature>
<evidence type="ECO:0000313" key="5">
    <source>
        <dbReference type="Proteomes" id="UP000054558"/>
    </source>
</evidence>
<keyword evidence="1" id="KW-0175">Coiled coil</keyword>
<feature type="compositionally biased region" description="Basic and acidic residues" evidence="2">
    <location>
        <begin position="4658"/>
        <end position="4669"/>
    </location>
</feature>
<dbReference type="PANTHER" id="PTHR16166:SF143">
    <property type="entry name" value="PROTEIN SORTING-ASSOCIATED PROTEIN, PUTATIVE (DUF1162)-RELATED"/>
    <property type="match status" value="1"/>
</dbReference>
<name>A0A1Y1IEY2_KLENI</name>
<feature type="compositionally biased region" description="Acidic residues" evidence="2">
    <location>
        <begin position="4687"/>
        <end position="4703"/>
    </location>
</feature>
<feature type="coiled-coil region" evidence="1">
    <location>
        <begin position="3834"/>
        <end position="3861"/>
    </location>
</feature>
<feature type="region of interest" description="Disordered" evidence="2">
    <location>
        <begin position="1185"/>
        <end position="1307"/>
    </location>
</feature>
<proteinExistence type="predicted"/>
<feature type="region of interest" description="Disordered" evidence="2">
    <location>
        <begin position="3289"/>
        <end position="3312"/>
    </location>
</feature>
<dbReference type="PROSITE" id="PS50004">
    <property type="entry name" value="C2"/>
    <property type="match status" value="2"/>
</dbReference>
<dbReference type="InterPro" id="IPR035892">
    <property type="entry name" value="C2_domain_sf"/>
</dbReference>
<dbReference type="Pfam" id="PF00168">
    <property type="entry name" value="C2"/>
    <property type="match status" value="2"/>
</dbReference>
<feature type="region of interest" description="Disordered" evidence="2">
    <location>
        <begin position="1089"/>
        <end position="1115"/>
    </location>
</feature>
<dbReference type="InterPro" id="IPR026847">
    <property type="entry name" value="VPS13"/>
</dbReference>
<feature type="compositionally biased region" description="Basic and acidic residues" evidence="2">
    <location>
        <begin position="4771"/>
        <end position="4797"/>
    </location>
</feature>
<dbReference type="PANTHER" id="PTHR16166">
    <property type="entry name" value="VACUOLAR PROTEIN SORTING-ASSOCIATED PROTEIN VPS13"/>
    <property type="match status" value="1"/>
</dbReference>
<feature type="region of interest" description="Disordered" evidence="2">
    <location>
        <begin position="3660"/>
        <end position="3687"/>
    </location>
</feature>
<dbReference type="EMBL" id="DF237444">
    <property type="protein sequence ID" value="GAQ89183.1"/>
    <property type="molecule type" value="Genomic_DNA"/>
</dbReference>
<feature type="compositionally biased region" description="Basic and acidic residues" evidence="2">
    <location>
        <begin position="2196"/>
        <end position="2208"/>
    </location>
</feature>
<evidence type="ECO:0000256" key="2">
    <source>
        <dbReference type="SAM" id="MobiDB-lite"/>
    </source>
</evidence>
<feature type="region of interest" description="Disordered" evidence="2">
    <location>
        <begin position="2991"/>
        <end position="3050"/>
    </location>
</feature>
<organism evidence="4 5">
    <name type="scientific">Klebsormidium nitens</name>
    <name type="common">Green alga</name>
    <name type="synonym">Ulothrix nitens</name>
    <dbReference type="NCBI Taxonomy" id="105231"/>
    <lineage>
        <taxon>Eukaryota</taxon>
        <taxon>Viridiplantae</taxon>
        <taxon>Streptophyta</taxon>
        <taxon>Klebsormidiophyceae</taxon>
        <taxon>Klebsormidiales</taxon>
        <taxon>Klebsormidiaceae</taxon>
        <taxon>Klebsormidium</taxon>
    </lineage>
</organism>
<dbReference type="SMART" id="SM00239">
    <property type="entry name" value="C2"/>
    <property type="match status" value="2"/>
</dbReference>
<feature type="domain" description="C2" evidence="3">
    <location>
        <begin position="3890"/>
        <end position="4013"/>
    </location>
</feature>
<dbReference type="GO" id="GO:0045053">
    <property type="term" value="P:protein retention in Golgi apparatus"/>
    <property type="evidence" value="ECO:0000318"/>
    <property type="project" value="GO_Central"/>
</dbReference>
<feature type="region of interest" description="Disordered" evidence="2">
    <location>
        <begin position="3062"/>
        <end position="3142"/>
    </location>
</feature>
<reference evidence="4 5" key="1">
    <citation type="journal article" date="2014" name="Nat. Commun.">
        <title>Klebsormidium flaccidum genome reveals primary factors for plant terrestrial adaptation.</title>
        <authorList>
            <person name="Hori K."/>
            <person name="Maruyama F."/>
            <person name="Fujisawa T."/>
            <person name="Togashi T."/>
            <person name="Yamamoto N."/>
            <person name="Seo M."/>
            <person name="Sato S."/>
            <person name="Yamada T."/>
            <person name="Mori H."/>
            <person name="Tajima N."/>
            <person name="Moriyama T."/>
            <person name="Ikeuchi M."/>
            <person name="Watanabe M."/>
            <person name="Wada H."/>
            <person name="Kobayashi K."/>
            <person name="Saito M."/>
            <person name="Masuda T."/>
            <person name="Sasaki-Sekimoto Y."/>
            <person name="Mashiguchi K."/>
            <person name="Awai K."/>
            <person name="Shimojima M."/>
            <person name="Masuda S."/>
            <person name="Iwai M."/>
            <person name="Nobusawa T."/>
            <person name="Narise T."/>
            <person name="Kondo S."/>
            <person name="Saito H."/>
            <person name="Sato R."/>
            <person name="Murakawa M."/>
            <person name="Ihara Y."/>
            <person name="Oshima-Yamada Y."/>
            <person name="Ohtaka K."/>
            <person name="Satoh M."/>
            <person name="Sonobe K."/>
            <person name="Ishii M."/>
            <person name="Ohtani R."/>
            <person name="Kanamori-Sato M."/>
            <person name="Honoki R."/>
            <person name="Miyazaki D."/>
            <person name="Mochizuki H."/>
            <person name="Umetsu J."/>
            <person name="Higashi K."/>
            <person name="Shibata D."/>
            <person name="Kamiya Y."/>
            <person name="Sato N."/>
            <person name="Nakamura Y."/>
            <person name="Tabata S."/>
            <person name="Ida S."/>
            <person name="Kurokawa K."/>
            <person name="Ohta H."/>
        </authorList>
    </citation>
    <scope>NUCLEOTIDE SEQUENCE [LARGE SCALE GENOMIC DNA]</scope>
    <source>
        <strain evidence="4 5">NIES-2285</strain>
    </source>
</reference>
<evidence type="ECO:0000259" key="3">
    <source>
        <dbReference type="PROSITE" id="PS50004"/>
    </source>
</evidence>
<dbReference type="OrthoDB" id="540296at2759"/>
<accession>A0A1Y1IEY2</accession>
<feature type="region of interest" description="Disordered" evidence="2">
    <location>
        <begin position="2180"/>
        <end position="2229"/>
    </location>
</feature>
<feature type="region of interest" description="Disordered" evidence="2">
    <location>
        <begin position="4658"/>
        <end position="4809"/>
    </location>
</feature>
<evidence type="ECO:0000256" key="1">
    <source>
        <dbReference type="SAM" id="Coils"/>
    </source>
</evidence>
<protein>
    <recommendedName>
        <fullName evidence="3">C2 domain-containing protein</fullName>
    </recommendedName>
</protein>
<feature type="region of interest" description="Disordered" evidence="2">
    <location>
        <begin position="3200"/>
        <end position="3239"/>
    </location>
</feature>
<dbReference type="InterPro" id="IPR009543">
    <property type="entry name" value="VPS13_VAB"/>
</dbReference>
<dbReference type="Gene3D" id="2.60.40.150">
    <property type="entry name" value="C2 domain"/>
    <property type="match status" value="2"/>
</dbReference>
<feature type="compositionally biased region" description="Pro residues" evidence="2">
    <location>
        <begin position="1091"/>
        <end position="1103"/>
    </location>
</feature>
<sequence length="4973" mass="547682">MLLGLCLAALVLILLIGDRILAGLLSIALKRYTGTIKKDQVRSSIWRGYILVTDMHISPRIMDQLDLPMLTKQASVGSFRIALHWRRCRLDVVGIEISDVRLEAHPRVFPEPVTAADLDARLFRKKELLKLAYLDAVEAVLWKQDLPSRKEGVVEHLLWSVLLPAARILLTKLELSVERVSASYQNDSKVGDPHAELHFSVDSLRMVEAKTGEEVPNCRKLVKKEIRIRGVSLDVKHDCEDPPCLLMDESSRRTVSVLRRWSASAEIFCGHTPSRQQVWQTTITAGALIASVDELVQKALTASVSSITEFLKYQEFRGPRPQATVRAAPMLWWQHAGAAVLREFKKLSVGSTVLPPRLEERRAMRRRYVELYTEIHKAGGLSKIKKSLREQLAALRHLEARLGPEEIAQFRWWACARLRRGEARSRWFRKQEDPSESLRLQMQEIDAILSGARGIQRRGKARYRVVGLAIHCPKVSLLLSSGKDKDWGGEMSFLQIGARGERRQGAVLLEGTCRAMHLRDFQTARAFRSVELLRSPAGLEAATKIDCLTVKITKPSSKQEAAGQRLSCTVRLAPIDLIQEHGWLARLGRFFRQAVPIKRGVESPDRGPGQQPEHMSRQQLQYFQEQQSPARGNAATRYKASLADEVSDCAAKILARRARRTTRLPHLDFTMGDVRIIVPCHENEGVFAEVEEVLESPSKRKPAEHACEVEAHSHGTRHRHSLVVIMSGLHVHSDEYRQDLSKRSPLQELPVSKKAASEDELWMRSHHDSLLAPLRFDISKAALTLELFLARVGKGAHNDYKDRVPLIRRVHLRLSHALCRQPVSKIATKLVRMSVDVSKVELILSPFAFGELAHLASVVHRSEAEATYIMEGPLTPQETGPPPEQTKGGKGPVIMIQAKIPLFSLDAVRFLEFDPSGQAGPYGTCPESLNWLSEDQAVFRAAMHNIDVRFDRWPRKRAICVSLGNLVVENLTERDKPDSTYRYFLPPLKQSFMSHFTSSYVGPAFQRWRLYMKQSRNLADDVPKAELERALRRSKAQMNLRIQKLGSLTDIDVDVAFLPVCCNLEGMHDLAQFITHALEAIRVAWDLHSPPKAPPPPGAPASPRPLTAHSRKSSRERLVRLHSLKLAEAEDALFTDPMQRMGSLERRPLETPRGSGSGNLLVRRMSRPMPKLPAPVAALEKETRNVLGGGSRPSVDPHGRDDTPTALRHPARFSGPLPGSFNRAFSEKGKAAGPRVVRWEEEETDRDVDMTPQPVRTTSFPGDVDDLPEEHHGSHPHEGAHRGTRWEEHKPHRGAHSGTGEEEEERTLQVRVRVTCVRLTIAIARETFTSLVVQDVMCSLSHGDSTDLVLHVDDLQLLDLKAASNRYRYVIRPSGQGEHCVCLELSSRPRLDDTPAQTLVWLDCHHLRATVLVRYIKDVLQCIAKTREVAKECTLLAFLMSEDSSASSPKEAAAPSPPVFLLITACDFYAEMPRHSWSEDMYILHAKKVTAMLPTSADQDAALKVCLGAAKCHLGADWADDPLWENFEGAPAAQGTIAAHLTEAMVYWRRETPDGEVCERRVVGSAEISAVIQAVPFRLRVKWPDVHVVFGDIQYSLLMGIIFENSSEPSTFQDMSREPSLVGQPSGRFLRDAQQDLEPPPEVPATWELLFELGHAAVVIERTPEPIHQGFADPLAIVTLTSCAVVISEFFPPTKSEFLQIVVKSAGLRITDERFKRFSATDIVLVECPNNRFRTKVCGNQPPREPPGASVDHFIYNYTIKANGTHAMEITFLQDAQMWPHLNDCGFIQGIIEVFTRYFMAPTCALGPQDLRPDAWFYVNVIFKDRETFFPVLNGPVEPRPPQEVLDAIAAEKAQSADAVREFLPGFGVWTDELDNVLTQLTQRGILFMADYLRVGYFWGGDGEKNVKLDLINAQAHVVDEDQAFAQSLFLGPTTVRVRSTIRCPKAPVDRRLLASTAVEVLRDGDFPKNNAIALHAVYSHVPLLTDVAKVLRQRLSELGCESATAELAALATPFLPSAHDFKVTIGDFRAALCDDRLGAAANVLSVRLGSVDLYLKRERLLRGRDATQLGLLKMNLAVDYLNSAVEEMEAILEPWPVVVDMKAAAGGAQVAVSSSEAMSCTVSPVQLLSLGDALSYAKELQAKLAGFWGPPREPLQVPGISRRSLRLQDSVVSQIGSEFSAVQSPDQSGRQAGSGRDKELDGFDAKRLRSQTMRPRKLSRNSTSGRRSYPVRAVAPIKEDEQTHLSRYRIINQTGLALFYWAEEESGERRSHQVAPGEDLPLAVEPVEKVVTLRDSRKVRARTISVQLRGNWAPVNDVVVDKVGKSVMELRAPYDEANVPLILDVTLVDRTKLLSVHSTLQLVNETSHPLHLWLHLPTVPSPAKERAIGPLRSGDTCYLPITAARGGQLYLQAEGYLRAEKDVIQLSAAHLVEQQGLLACPSLAPSGVPFYCCLQVKPVEEADLISAGAVQEFCLVFRPPLVLENALPYEMVATVVDADSGLDAQCRIPSGTSADLYNMTLEHKLEMSAAVAGFHTDHKVLLHLPPNRMLEDHLGPRPFLHELPGLRLPREMVLQPTGGLRKLRLQIENRATSRARARRVVIFSKYWIMNRTNLLLYFAARNQTKEPTVCSPQRDDDDELRPVLYGCGGGSKSIVSLPGTRWSKNIPIDSVGIIGAVQVTSDLTKTHQKVAMRYELGVQINLAPSPWYHRTKIITITPRFVLMNKSGIDIQYRQVDTASIRTLCDGVREAYHWDHDGAEDRLQIRPLDGVWDWSGSFEIDKAGEFGIRVRNAGTREYSIFVIDVSLNGASALITFELCDNSDQASQRIPYRVENRCARMAFQISQKNINAWQLLESKQAIPYAWDQPKAPNLLVVQVLGTVPPVVREYSLDDIKVRQPIVLRGPAKSGFLGNRGGSDQSDESLAEKIYVNVYADGATRVLSFSDVESQYSKETEEAERQLVVRRLQHLDARLALVRRLLEQQKDAAQDALADPALPLPVRHQEPIDPTTGERPPLVQSATSGADGTPPGSLLPQSPTASVEMHQRKLEQRRSFLERARRFSWGSHKDAPHAPPGAGSALSSRPTSPDLFFSPTGNDGERHIFTSPLVPMRSGGHRRNQSLPPEVEEAHIERPTLAETRRSLSIESRLQEAERGGGGLSARVFDPEDGLGHRHWMAAELERARAAGAGSRDSGPKVARFASGGPGFEGAQEAPAAADEEAALRKPADSGPTVAPLRPRPLSPLARSAAASKAAAVEVLERLKPKGGLTEVSGREMERLAVERQLPASATLDAGSSVNGGHGSGGQLTEVPSVSRDSDVIALSGTSSRQEGANGHAKSAGSGKGVLAAAMERLRMRKSKRRKEKEEFSRDAELALMNSDVRKAVQTVGVQPAVHSEVDGAWSPALAEAELKMSQPAGDQAEGDGQPRLQAFGSEMIQNPLMGPLNAQSLQSLSSADIFARESNRVLEAEEKGHEPDASLAETLSSGLEPATPERNGNGLASSLQRGMGGNRWRSSDDTDEQSEGGGELVRWGENGLFSNGHATNVSESDSDGSFLDAREDFPAARASSSRRQTRISLDSVEGFHKFAAAAIAAAAVSNALAATRGDRAEQFVQSAAGAAAATFLGGTEVVGDTLGAAVSRTVYAARRVNVNHLPVMRNPHTVWGPSEVEESPEVDPRTQRRSGGPAEEEVYRDSLAAHARKLSAVEEGEVLGGDLVVRLVSAEGLASKREHCNPYCVVEVELQRKRSAARSRTTQPQWNEELAFKAVRTSADLHVSVFSAERVGRDVFLGEVYLPLVSGDTLDRDLSWYTLGRRNARDRVSGRIRLATSWTATQLELMTLTVAQKEQELAQLEELVAINREMMDDREGGPQALVIQPPFRPLKLKMRKMRSLKKPALGPSRTAKKEEVGQLAVKVVEARHLSSVAAGGVPGLQRSCDAYVVVGCQGALPGRTAVVHDSYFPVWNEAFVFDGVPHSATLTAQVFSRRAVGADVFVGEVNVPVAYLDDTLPRYQWLTLQKRTEKDRVTGDLRLRLHWRSDVVATDEDQGHVLEVNLAGVGLSVVDHVPREIARVTLGGLHFARRVSEREQVYELTIGSAQVDNQLLTTTQPVVLIKAQNVRREREKAVGLPLVTLEWAVLGGQPGITYFKNFLFMLQEVDLHLEEDFVDALIAYAHGLPLQDLHDPKYAAASSWAEPSFLLQDAYSHSLLDPANWVTGKQGTRWYFERFCIRPVRVNVDFAVDPGWREADNAAWQVRKYASALGFPLVSFTTAPLRLNSLVLDNVFLNSDRLVRAVSNHYLIQSLQEIHKILGSLDLLGSPVSLVHSLGTGVLDFFTEPAKATTPEEFFKGAAAGSISLVKNSAYGVFNFMSLLMGSVSKGLAVLSLDDDFVQRFSERPANTQEAFIQGAQGVGQGCYEGIGGLVTSPLAGAEENGVVGCVQGTGHGLVGAVTKPLSGIFACMSKTAGGVGTGIRNIGDDVIRAPLVRVRPPRNFGREEGVQASSKEFQILATTLSLLNGGRYAGERIVDYLQIQEHKALLMTDQRVIYFDIRSHKAKAVVNYQDMVSVAGIEGRLEVAIAWTAILSLGGAKMRIPHQLRLKCRTRDLHQSLLVKLNRHAIAFKRGLTFTVDHQLTGPQDDADHRAETLARLSLFQKGHIRGRDSTRQLDRKRSIRQRLTSSSRRKQLAEDSEGEDDEEKEGEDEAAPVGATEGAAKVGEHLREEEQRSKEIGEGATDGPEERGGGAAQVPGLEPGVRLGSKEPQSAVRSGGKGLERSDAKEDETSKKEADRKGKAKAEEPSIPAKSFERSDSIVGGESELAQTLETIAELCNVVEMDPESTIATVGLLLRDAVGLPASAPIRPLLGSMLALCERAQGGAGPLRALGNLVAVAQRKVALSSKERLDVEDQENGGRVFESGESEEAPDGVRLETRPKKLQALGPRQSERTEGVSGAAKYRPRVGLRLEIDGTSQSKD</sequence>
<feature type="region of interest" description="Disordered" evidence="2">
    <location>
        <begin position="3323"/>
        <end position="3342"/>
    </location>
</feature>
<dbReference type="Pfam" id="PF25036">
    <property type="entry name" value="VPS13_VAB"/>
    <property type="match status" value="1"/>
</dbReference>
<keyword evidence="5" id="KW-1185">Reference proteome</keyword>
<dbReference type="Proteomes" id="UP000054558">
    <property type="component" value="Unassembled WGS sequence"/>
</dbReference>
<feature type="compositionally biased region" description="Basic and acidic residues" evidence="2">
    <location>
        <begin position="4715"/>
        <end position="4730"/>
    </location>
</feature>
<dbReference type="CDD" id="cd00030">
    <property type="entry name" value="C2"/>
    <property type="match status" value="2"/>
</dbReference>
<feature type="region of interest" description="Disordered" evidence="2">
    <location>
        <begin position="3467"/>
        <end position="3532"/>
    </location>
</feature>
<feature type="region of interest" description="Disordered" evidence="2">
    <location>
        <begin position="4901"/>
        <end position="4955"/>
    </location>
</feature>
<feature type="compositionally biased region" description="Basic and acidic residues" evidence="2">
    <location>
        <begin position="1269"/>
        <end position="1290"/>
    </location>
</feature>